<dbReference type="EMBL" id="GBRH01192843">
    <property type="protein sequence ID" value="JAE05053.1"/>
    <property type="molecule type" value="Transcribed_RNA"/>
</dbReference>
<reference evidence="1" key="2">
    <citation type="journal article" date="2015" name="Data Brief">
        <title>Shoot transcriptome of the giant reed, Arundo donax.</title>
        <authorList>
            <person name="Barrero R.A."/>
            <person name="Guerrero F.D."/>
            <person name="Moolhuijzen P."/>
            <person name="Goolsby J.A."/>
            <person name="Tidwell J."/>
            <person name="Bellgard S.E."/>
            <person name="Bellgard M.I."/>
        </authorList>
    </citation>
    <scope>NUCLEOTIDE SEQUENCE</scope>
    <source>
        <tissue evidence="1">Shoot tissue taken approximately 20 cm above the soil surface</tissue>
    </source>
</reference>
<dbReference type="AlphaFoldDB" id="A0A0A9F9W9"/>
<evidence type="ECO:0000313" key="1">
    <source>
        <dbReference type="EMBL" id="JAE05053.1"/>
    </source>
</evidence>
<proteinExistence type="predicted"/>
<reference evidence="1" key="1">
    <citation type="submission" date="2014-09" db="EMBL/GenBank/DDBJ databases">
        <authorList>
            <person name="Magalhaes I.L.F."/>
            <person name="Oliveira U."/>
            <person name="Santos F.R."/>
            <person name="Vidigal T.H.D.A."/>
            <person name="Brescovit A.D."/>
            <person name="Santos A.J."/>
        </authorList>
    </citation>
    <scope>NUCLEOTIDE SEQUENCE</scope>
    <source>
        <tissue evidence="1">Shoot tissue taken approximately 20 cm above the soil surface</tissue>
    </source>
</reference>
<sequence>MFPSAGVRCGGERRKKEKLASDSFVARLAQKTRLKSPPKSYAYRPLLALPQIKLWLPVMTRKSKREVAPPPLQAGSMAAPRWPGTVSSVVPPSGAAMAPPPGWWTGPGTASGACWGAAPTPLCHGDSDPFNIEGLSSRSSDCGMDHPPARGYLIQNDHNLFPAPWAPACNMIICRLHSLIQALSMLHRVRKINPSPT</sequence>
<organism evidence="1">
    <name type="scientific">Arundo donax</name>
    <name type="common">Giant reed</name>
    <name type="synonym">Donax arundinaceus</name>
    <dbReference type="NCBI Taxonomy" id="35708"/>
    <lineage>
        <taxon>Eukaryota</taxon>
        <taxon>Viridiplantae</taxon>
        <taxon>Streptophyta</taxon>
        <taxon>Embryophyta</taxon>
        <taxon>Tracheophyta</taxon>
        <taxon>Spermatophyta</taxon>
        <taxon>Magnoliopsida</taxon>
        <taxon>Liliopsida</taxon>
        <taxon>Poales</taxon>
        <taxon>Poaceae</taxon>
        <taxon>PACMAD clade</taxon>
        <taxon>Arundinoideae</taxon>
        <taxon>Arundineae</taxon>
        <taxon>Arundo</taxon>
    </lineage>
</organism>
<name>A0A0A9F9W9_ARUDO</name>
<accession>A0A0A9F9W9</accession>
<protein>
    <submittedName>
        <fullName evidence="1">Uncharacterized protein</fullName>
    </submittedName>
</protein>